<proteinExistence type="predicted"/>
<dbReference type="AlphaFoldDB" id="A0AB34HNK0"/>
<keyword evidence="2" id="KW-1185">Reference proteome</keyword>
<evidence type="ECO:0008006" key="3">
    <source>
        <dbReference type="Google" id="ProtNLM"/>
    </source>
</evidence>
<dbReference type="EMBL" id="JAIQCJ010001090">
    <property type="protein sequence ID" value="KAJ8792420.1"/>
    <property type="molecule type" value="Genomic_DNA"/>
</dbReference>
<name>A0AB34HNK0_ESCRO</name>
<dbReference type="Gene3D" id="3.40.50.300">
    <property type="entry name" value="P-loop containing nucleotide triphosphate hydrolases"/>
    <property type="match status" value="1"/>
</dbReference>
<dbReference type="InterPro" id="IPR027417">
    <property type="entry name" value="P-loop_NTPase"/>
</dbReference>
<sequence>MDSVIKETFNFQQNTAAEICSEKAAFLLNPLVRPCGVGKKFRKLELFTAGLHSGVLSPSSLQTLQELQETRSLGGPTFIANNVPDNIIMKVLRQRLDQQDCVERGWVLHGFPRDRDQARLMDGLGYKPNRFTAGLFQDFSAL</sequence>
<accession>A0AB34HNK0</accession>
<evidence type="ECO:0000313" key="2">
    <source>
        <dbReference type="Proteomes" id="UP001159641"/>
    </source>
</evidence>
<dbReference type="Pfam" id="PF00406">
    <property type="entry name" value="ADK"/>
    <property type="match status" value="1"/>
</dbReference>
<reference evidence="1 2" key="1">
    <citation type="submission" date="2022-11" db="EMBL/GenBank/DDBJ databases">
        <title>Whole genome sequence of Eschrichtius robustus ER-17-0199.</title>
        <authorList>
            <person name="Bruniche-Olsen A."/>
            <person name="Black A.N."/>
            <person name="Fields C.J."/>
            <person name="Walden K."/>
            <person name="Dewoody J.A."/>
        </authorList>
    </citation>
    <scope>NUCLEOTIDE SEQUENCE [LARGE SCALE GENOMIC DNA]</scope>
    <source>
        <strain evidence="1">ER-17-0199</strain>
        <tissue evidence="1">Blubber</tissue>
    </source>
</reference>
<comment type="caution">
    <text evidence="1">The sequence shown here is derived from an EMBL/GenBank/DDBJ whole genome shotgun (WGS) entry which is preliminary data.</text>
</comment>
<gene>
    <name evidence="1" type="ORF">J1605_019639</name>
</gene>
<dbReference type="Proteomes" id="UP001159641">
    <property type="component" value="Unassembled WGS sequence"/>
</dbReference>
<evidence type="ECO:0000313" key="1">
    <source>
        <dbReference type="EMBL" id="KAJ8792420.1"/>
    </source>
</evidence>
<protein>
    <recommendedName>
        <fullName evidence="3">Nucleoside-diphosphate kinase</fullName>
    </recommendedName>
</protein>
<organism evidence="1 2">
    <name type="scientific">Eschrichtius robustus</name>
    <name type="common">California gray whale</name>
    <name type="synonym">Eschrichtius gibbosus</name>
    <dbReference type="NCBI Taxonomy" id="9764"/>
    <lineage>
        <taxon>Eukaryota</taxon>
        <taxon>Metazoa</taxon>
        <taxon>Chordata</taxon>
        <taxon>Craniata</taxon>
        <taxon>Vertebrata</taxon>
        <taxon>Euteleostomi</taxon>
        <taxon>Mammalia</taxon>
        <taxon>Eutheria</taxon>
        <taxon>Laurasiatheria</taxon>
        <taxon>Artiodactyla</taxon>
        <taxon>Whippomorpha</taxon>
        <taxon>Cetacea</taxon>
        <taxon>Mysticeti</taxon>
        <taxon>Eschrichtiidae</taxon>
        <taxon>Eschrichtius</taxon>
    </lineage>
</organism>